<name>A0AAW9RJ38_9GAMM</name>
<dbReference type="InterPro" id="IPR035901">
    <property type="entry name" value="GIY-YIG_endonuc_sf"/>
</dbReference>
<evidence type="ECO:0000256" key="1">
    <source>
        <dbReference type="ARBA" id="ARBA00007435"/>
    </source>
</evidence>
<dbReference type="Proteomes" id="UP001359886">
    <property type="component" value="Unassembled WGS sequence"/>
</dbReference>
<evidence type="ECO:0000259" key="2">
    <source>
        <dbReference type="PROSITE" id="PS50164"/>
    </source>
</evidence>
<keyword evidence="4" id="KW-1185">Reference proteome</keyword>
<reference evidence="3 4" key="1">
    <citation type="submission" date="2024-02" db="EMBL/GenBank/DDBJ databases">
        <title>A novel Wenzhouxiangellaceae bacterium, isolated from coastal sediments.</title>
        <authorList>
            <person name="Du Z.-J."/>
            <person name="Ye Y.-Q."/>
            <person name="Zhang X.-Y."/>
        </authorList>
    </citation>
    <scope>NUCLEOTIDE SEQUENCE [LARGE SCALE GENOMIC DNA]</scope>
    <source>
        <strain evidence="3 4">CH-27</strain>
    </source>
</reference>
<dbReference type="InterPro" id="IPR050190">
    <property type="entry name" value="UPF0213_domain"/>
</dbReference>
<protein>
    <submittedName>
        <fullName evidence="3">GIY-YIG nuclease family protein</fullName>
    </submittedName>
</protein>
<comment type="similarity">
    <text evidence="1">Belongs to the UPF0213 family.</text>
</comment>
<dbReference type="PANTHER" id="PTHR34477">
    <property type="entry name" value="UPF0213 PROTEIN YHBQ"/>
    <property type="match status" value="1"/>
</dbReference>
<evidence type="ECO:0000313" key="4">
    <source>
        <dbReference type="Proteomes" id="UP001359886"/>
    </source>
</evidence>
<dbReference type="PANTHER" id="PTHR34477:SF1">
    <property type="entry name" value="UPF0213 PROTEIN YHBQ"/>
    <property type="match status" value="1"/>
</dbReference>
<sequence length="87" mass="9978">MDWTVYIIRCDDGSLYTGVTTDPERRLAEHRNRAQGGRRGARYFNGRRPLDIAFREDGHTRSSACRREAAIKKLNRAAKLRLIGLTC</sequence>
<dbReference type="Pfam" id="PF01541">
    <property type="entry name" value="GIY-YIG"/>
    <property type="match status" value="1"/>
</dbReference>
<accession>A0AAW9RJ38</accession>
<proteinExistence type="inferred from homology"/>
<gene>
    <name evidence="3" type="ORF">V3330_10635</name>
</gene>
<organism evidence="3 4">
    <name type="scientific">Elongatibacter sediminis</name>
    <dbReference type="NCBI Taxonomy" id="3119006"/>
    <lineage>
        <taxon>Bacteria</taxon>
        <taxon>Pseudomonadati</taxon>
        <taxon>Pseudomonadota</taxon>
        <taxon>Gammaproteobacteria</taxon>
        <taxon>Chromatiales</taxon>
        <taxon>Wenzhouxiangellaceae</taxon>
        <taxon>Elongatibacter</taxon>
    </lineage>
</organism>
<dbReference type="AlphaFoldDB" id="A0AAW9RJ38"/>
<evidence type="ECO:0000313" key="3">
    <source>
        <dbReference type="EMBL" id="MEJ8568083.1"/>
    </source>
</evidence>
<dbReference type="Gene3D" id="3.40.1440.10">
    <property type="entry name" value="GIY-YIG endonuclease"/>
    <property type="match status" value="1"/>
</dbReference>
<dbReference type="CDD" id="cd10456">
    <property type="entry name" value="GIY-YIG_UPF0213"/>
    <property type="match status" value="1"/>
</dbReference>
<dbReference type="InterPro" id="IPR000305">
    <property type="entry name" value="GIY-YIG_endonuc"/>
</dbReference>
<dbReference type="EMBL" id="JAZHOG010000006">
    <property type="protein sequence ID" value="MEJ8568083.1"/>
    <property type="molecule type" value="Genomic_DNA"/>
</dbReference>
<feature type="domain" description="GIY-YIG" evidence="2">
    <location>
        <begin position="1"/>
        <end position="81"/>
    </location>
</feature>
<dbReference type="PROSITE" id="PS50164">
    <property type="entry name" value="GIY_YIG"/>
    <property type="match status" value="1"/>
</dbReference>
<comment type="caution">
    <text evidence="3">The sequence shown here is derived from an EMBL/GenBank/DDBJ whole genome shotgun (WGS) entry which is preliminary data.</text>
</comment>
<dbReference type="SUPFAM" id="SSF82771">
    <property type="entry name" value="GIY-YIG endonuclease"/>
    <property type="match status" value="1"/>
</dbReference>
<dbReference type="RefSeq" id="WP_354695405.1">
    <property type="nucleotide sequence ID" value="NZ_JAZHOG010000006.1"/>
</dbReference>